<accession>A0A1I4Q0U1</accession>
<dbReference type="InterPro" id="IPR000979">
    <property type="entry name" value="Phosphodiesterase_MJ0936/Vps29"/>
</dbReference>
<dbReference type="Pfam" id="PF12850">
    <property type="entry name" value="Metallophos_2"/>
    <property type="match status" value="1"/>
</dbReference>
<dbReference type="InterPro" id="IPR024654">
    <property type="entry name" value="Calcineurin-like_PHP_lpxH"/>
</dbReference>
<dbReference type="PANTHER" id="PTHR43165">
    <property type="entry name" value="METALLOPHOSPHOESTERASE"/>
    <property type="match status" value="1"/>
</dbReference>
<name>A0A1I4Q0U1_9EURY</name>
<dbReference type="InterPro" id="IPR053193">
    <property type="entry name" value="MetalloPDE_YfcE-like"/>
</dbReference>
<dbReference type="Proteomes" id="UP000198535">
    <property type="component" value="Unassembled WGS sequence"/>
</dbReference>
<dbReference type="EMBL" id="FOUJ01000001">
    <property type="protein sequence ID" value="SFM33245.1"/>
    <property type="molecule type" value="Genomic_DNA"/>
</dbReference>
<evidence type="ECO:0000313" key="3">
    <source>
        <dbReference type="EMBL" id="SFM33245.1"/>
    </source>
</evidence>
<comment type="cofactor">
    <cofactor evidence="1">
        <name>a divalent metal cation</name>
        <dbReference type="ChEBI" id="CHEBI:60240"/>
    </cofactor>
</comment>
<keyword evidence="1" id="KW-0479">Metal-binding</keyword>
<dbReference type="GO" id="GO:0046872">
    <property type="term" value="F:metal ion binding"/>
    <property type="evidence" value="ECO:0007669"/>
    <property type="project" value="UniProtKB-KW"/>
</dbReference>
<comment type="similarity">
    <text evidence="1">Belongs to the metallophosphoesterase superfamily. YfcE family.</text>
</comment>
<dbReference type="Gene3D" id="3.60.21.10">
    <property type="match status" value="1"/>
</dbReference>
<dbReference type="STRING" id="487685.SAMN04488696_1011"/>
<organism evidence="3 4">
    <name type="scientific">Methanolobus profundi</name>
    <dbReference type="NCBI Taxonomy" id="487685"/>
    <lineage>
        <taxon>Archaea</taxon>
        <taxon>Methanobacteriati</taxon>
        <taxon>Methanobacteriota</taxon>
        <taxon>Stenosarchaea group</taxon>
        <taxon>Methanomicrobia</taxon>
        <taxon>Methanosarcinales</taxon>
        <taxon>Methanosarcinaceae</taxon>
        <taxon>Methanolobus</taxon>
    </lineage>
</organism>
<feature type="domain" description="Calcineurin-like phosphoesterase" evidence="2">
    <location>
        <begin position="2"/>
        <end position="154"/>
    </location>
</feature>
<dbReference type="GO" id="GO:0016787">
    <property type="term" value="F:hydrolase activity"/>
    <property type="evidence" value="ECO:0007669"/>
    <property type="project" value="UniProtKB-UniRule"/>
</dbReference>
<reference evidence="4" key="1">
    <citation type="submission" date="2016-10" db="EMBL/GenBank/DDBJ databases">
        <authorList>
            <person name="Varghese N."/>
            <person name="Submissions S."/>
        </authorList>
    </citation>
    <scope>NUCLEOTIDE SEQUENCE [LARGE SCALE GENOMIC DNA]</scope>
    <source>
        <strain evidence="4">Mob M</strain>
    </source>
</reference>
<dbReference type="PANTHER" id="PTHR43165:SF1">
    <property type="entry name" value="PHOSPHODIESTERASE MJ0936"/>
    <property type="match status" value="1"/>
</dbReference>
<proteinExistence type="inferred from homology"/>
<protein>
    <recommendedName>
        <fullName evidence="1">Phosphoesterase</fullName>
        <ecNumber evidence="1">3.1.4.-</ecNumber>
    </recommendedName>
</protein>
<evidence type="ECO:0000256" key="1">
    <source>
        <dbReference type="RuleBase" id="RU362039"/>
    </source>
</evidence>
<evidence type="ECO:0000313" key="4">
    <source>
        <dbReference type="Proteomes" id="UP000198535"/>
    </source>
</evidence>
<dbReference type="InterPro" id="IPR029052">
    <property type="entry name" value="Metallo-depent_PP-like"/>
</dbReference>
<dbReference type="RefSeq" id="WP_091933905.1">
    <property type="nucleotide sequence ID" value="NZ_FOUJ01000001.1"/>
</dbReference>
<dbReference type="SUPFAM" id="SSF56300">
    <property type="entry name" value="Metallo-dependent phosphatases"/>
    <property type="match status" value="1"/>
</dbReference>
<dbReference type="CDD" id="cd00841">
    <property type="entry name" value="MPP_YfcE"/>
    <property type="match status" value="1"/>
</dbReference>
<keyword evidence="4" id="KW-1185">Reference proteome</keyword>
<dbReference type="OrthoDB" id="9959at2157"/>
<evidence type="ECO:0000259" key="2">
    <source>
        <dbReference type="Pfam" id="PF12850"/>
    </source>
</evidence>
<dbReference type="EC" id="3.1.4.-" evidence="1"/>
<sequence length="162" mass="17625">MIGIMSDSHDNMEAIKAAVELFNKKKVKTVLHAGDIISPFTATAFSKLEADMYFVFGNNDGDRLLLKQKFDEINAECCGDFGDLEIDGKRIALIHGIYEPPVIAMAESGDFDIVVRGHTHHAGVTKINDTLLINPGETAGVLTGKRTVALLDLELGVEIIEI</sequence>
<dbReference type="NCBIfam" id="TIGR00040">
    <property type="entry name" value="yfcE"/>
    <property type="match status" value="1"/>
</dbReference>
<gene>
    <name evidence="3" type="ORF">SAMN04488696_1011</name>
</gene>
<dbReference type="InterPro" id="IPR041802">
    <property type="entry name" value="MPP_YfcE"/>
</dbReference>
<dbReference type="AlphaFoldDB" id="A0A1I4Q0U1"/>